<keyword evidence="3 5" id="KW-0472">Membrane</keyword>
<dbReference type="GO" id="GO:0016020">
    <property type="term" value="C:membrane"/>
    <property type="evidence" value="ECO:0007669"/>
    <property type="project" value="InterPro"/>
</dbReference>
<dbReference type="AlphaFoldDB" id="A0AAJ0FLZ3"/>
<keyword evidence="2 5" id="KW-1133">Transmembrane helix</keyword>
<proteinExistence type="predicted"/>
<evidence type="ECO:0000313" key="7">
    <source>
        <dbReference type="Proteomes" id="UP001251528"/>
    </source>
</evidence>
<accession>A0AAJ0FLZ3</accession>
<sequence>MSVFAAGKKSSEAEKSVDSSTPTTTDDEKQDPCQDNEPDAKARPERTATFSDYLRVFKYASKWDFVAYAAGAMASIGAGITLPLMNVIFGKFVGNFTSFASFSVGGGGISKDEFQHKLDQLA</sequence>
<dbReference type="EMBL" id="JASWJB010000663">
    <property type="protein sequence ID" value="KAK2589481.1"/>
    <property type="molecule type" value="Genomic_DNA"/>
</dbReference>
<evidence type="ECO:0000256" key="2">
    <source>
        <dbReference type="ARBA" id="ARBA00022989"/>
    </source>
</evidence>
<feature type="transmembrane region" description="Helical" evidence="5">
    <location>
        <begin position="65"/>
        <end position="89"/>
    </location>
</feature>
<organism evidence="6 7">
    <name type="scientific">Conoideocrella luteorostrata</name>
    <dbReference type="NCBI Taxonomy" id="1105319"/>
    <lineage>
        <taxon>Eukaryota</taxon>
        <taxon>Fungi</taxon>
        <taxon>Dikarya</taxon>
        <taxon>Ascomycota</taxon>
        <taxon>Pezizomycotina</taxon>
        <taxon>Sordariomycetes</taxon>
        <taxon>Hypocreomycetidae</taxon>
        <taxon>Hypocreales</taxon>
        <taxon>Clavicipitaceae</taxon>
        <taxon>Conoideocrella</taxon>
    </lineage>
</organism>
<feature type="region of interest" description="Disordered" evidence="4">
    <location>
        <begin position="1"/>
        <end position="45"/>
    </location>
</feature>
<dbReference type="InterPro" id="IPR036640">
    <property type="entry name" value="ABC1_TM_sf"/>
</dbReference>
<keyword evidence="7" id="KW-1185">Reference proteome</keyword>
<evidence type="ECO:0000256" key="3">
    <source>
        <dbReference type="ARBA" id="ARBA00023136"/>
    </source>
</evidence>
<protein>
    <recommendedName>
        <fullName evidence="8">ABC transmembrane type-1 domain-containing protein</fullName>
    </recommendedName>
</protein>
<comment type="caution">
    <text evidence="6">The sequence shown here is derived from an EMBL/GenBank/DDBJ whole genome shotgun (WGS) entry which is preliminary data.</text>
</comment>
<feature type="compositionally biased region" description="Basic and acidic residues" evidence="4">
    <location>
        <begin position="26"/>
        <end position="45"/>
    </location>
</feature>
<keyword evidence="1 5" id="KW-0812">Transmembrane</keyword>
<dbReference type="Gene3D" id="1.20.1560.10">
    <property type="entry name" value="ABC transporter type 1, transmembrane domain"/>
    <property type="match status" value="1"/>
</dbReference>
<dbReference type="Proteomes" id="UP001251528">
    <property type="component" value="Unassembled WGS sequence"/>
</dbReference>
<dbReference type="GO" id="GO:0005524">
    <property type="term" value="F:ATP binding"/>
    <property type="evidence" value="ECO:0007669"/>
    <property type="project" value="InterPro"/>
</dbReference>
<evidence type="ECO:0000256" key="4">
    <source>
        <dbReference type="SAM" id="MobiDB-lite"/>
    </source>
</evidence>
<evidence type="ECO:0000256" key="5">
    <source>
        <dbReference type="SAM" id="Phobius"/>
    </source>
</evidence>
<evidence type="ECO:0000313" key="6">
    <source>
        <dbReference type="EMBL" id="KAK2589481.1"/>
    </source>
</evidence>
<evidence type="ECO:0000256" key="1">
    <source>
        <dbReference type="ARBA" id="ARBA00022692"/>
    </source>
</evidence>
<evidence type="ECO:0008006" key="8">
    <source>
        <dbReference type="Google" id="ProtNLM"/>
    </source>
</evidence>
<gene>
    <name evidence="6" type="ORF">QQS21_012843</name>
</gene>
<reference evidence="6" key="1">
    <citation type="submission" date="2023-06" db="EMBL/GenBank/DDBJ databases">
        <title>Conoideocrella luteorostrata (Hypocreales: Clavicipitaceae), a potential biocontrol fungus for elongate hemlock scale in United States Christmas tree production areas.</title>
        <authorList>
            <person name="Barrett H."/>
            <person name="Lovett B."/>
            <person name="Macias A.M."/>
            <person name="Stajich J.E."/>
            <person name="Kasson M.T."/>
        </authorList>
    </citation>
    <scope>NUCLEOTIDE SEQUENCE</scope>
    <source>
        <strain evidence="6">ARSEF 14590</strain>
    </source>
</reference>
<name>A0AAJ0FLZ3_9HYPO</name>